<keyword evidence="3" id="KW-1185">Reference proteome</keyword>
<dbReference type="Proteomes" id="UP000265520">
    <property type="component" value="Unassembled WGS sequence"/>
</dbReference>
<feature type="non-terminal residue" evidence="2">
    <location>
        <position position="1"/>
    </location>
</feature>
<evidence type="ECO:0000313" key="3">
    <source>
        <dbReference type="Proteomes" id="UP000265520"/>
    </source>
</evidence>
<name>A0A392RC90_9FABA</name>
<feature type="region of interest" description="Disordered" evidence="1">
    <location>
        <begin position="1"/>
        <end position="20"/>
    </location>
</feature>
<comment type="caution">
    <text evidence="2">The sequence shown here is derived from an EMBL/GenBank/DDBJ whole genome shotgun (WGS) entry which is preliminary data.</text>
</comment>
<reference evidence="2 3" key="1">
    <citation type="journal article" date="2018" name="Front. Plant Sci.">
        <title>Red Clover (Trifolium pratense) and Zigzag Clover (T. medium) - A Picture of Genomic Similarities and Differences.</title>
        <authorList>
            <person name="Dluhosova J."/>
            <person name="Istvanek J."/>
            <person name="Nedelnik J."/>
            <person name="Repkova J."/>
        </authorList>
    </citation>
    <scope>NUCLEOTIDE SEQUENCE [LARGE SCALE GENOMIC DNA]</scope>
    <source>
        <strain evidence="3">cv. 10/8</strain>
        <tissue evidence="2">Leaf</tissue>
    </source>
</reference>
<organism evidence="2 3">
    <name type="scientific">Trifolium medium</name>
    <dbReference type="NCBI Taxonomy" id="97028"/>
    <lineage>
        <taxon>Eukaryota</taxon>
        <taxon>Viridiplantae</taxon>
        <taxon>Streptophyta</taxon>
        <taxon>Embryophyta</taxon>
        <taxon>Tracheophyta</taxon>
        <taxon>Spermatophyta</taxon>
        <taxon>Magnoliopsida</taxon>
        <taxon>eudicotyledons</taxon>
        <taxon>Gunneridae</taxon>
        <taxon>Pentapetalae</taxon>
        <taxon>rosids</taxon>
        <taxon>fabids</taxon>
        <taxon>Fabales</taxon>
        <taxon>Fabaceae</taxon>
        <taxon>Papilionoideae</taxon>
        <taxon>50 kb inversion clade</taxon>
        <taxon>NPAAA clade</taxon>
        <taxon>Hologalegina</taxon>
        <taxon>IRL clade</taxon>
        <taxon>Trifolieae</taxon>
        <taxon>Trifolium</taxon>
    </lineage>
</organism>
<proteinExistence type="predicted"/>
<evidence type="ECO:0000256" key="1">
    <source>
        <dbReference type="SAM" id="MobiDB-lite"/>
    </source>
</evidence>
<sequence>LSLGLAQRAAGDQSKSVPGHWRALASTGDELAQRPKPSLSE</sequence>
<accession>A0A392RC90</accession>
<evidence type="ECO:0000313" key="2">
    <source>
        <dbReference type="EMBL" id="MCI34243.1"/>
    </source>
</evidence>
<dbReference type="EMBL" id="LXQA010211933">
    <property type="protein sequence ID" value="MCI34243.1"/>
    <property type="molecule type" value="Genomic_DNA"/>
</dbReference>
<protein>
    <submittedName>
        <fullName evidence="2">Uncharacterized protein</fullName>
    </submittedName>
</protein>
<dbReference type="AlphaFoldDB" id="A0A392RC90"/>